<dbReference type="EMBL" id="JAFKCU010000002">
    <property type="protein sequence ID" value="MBN7815757.1"/>
    <property type="molecule type" value="Genomic_DNA"/>
</dbReference>
<name>A0ABS3CF82_9BACT</name>
<evidence type="ECO:0000313" key="1">
    <source>
        <dbReference type="EMBL" id="MBN7815757.1"/>
    </source>
</evidence>
<keyword evidence="2" id="KW-1185">Reference proteome</keyword>
<proteinExistence type="predicted"/>
<gene>
    <name evidence="1" type="ORF">J0A69_09965</name>
</gene>
<dbReference type="Pfam" id="PF20027">
    <property type="entry name" value="DUF6435"/>
    <property type="match status" value="1"/>
</dbReference>
<organism evidence="1 2">
    <name type="scientific">Algoriphagus pacificus</name>
    <dbReference type="NCBI Taxonomy" id="2811234"/>
    <lineage>
        <taxon>Bacteria</taxon>
        <taxon>Pseudomonadati</taxon>
        <taxon>Bacteroidota</taxon>
        <taxon>Cytophagia</taxon>
        <taxon>Cytophagales</taxon>
        <taxon>Cyclobacteriaceae</taxon>
        <taxon>Algoriphagus</taxon>
    </lineage>
</organism>
<protein>
    <submittedName>
        <fullName evidence="1">Lacal_2735 family protein</fullName>
    </submittedName>
</protein>
<sequence length="54" mass="6161">MFGIFKKKSEKEKLQAAYSKKLEEAFKMSNVNRALSDKLSAEADELAKQIEKLP</sequence>
<evidence type="ECO:0000313" key="2">
    <source>
        <dbReference type="Proteomes" id="UP000664480"/>
    </source>
</evidence>
<comment type="caution">
    <text evidence="1">The sequence shown here is derived from an EMBL/GenBank/DDBJ whole genome shotgun (WGS) entry which is preliminary data.</text>
</comment>
<reference evidence="1 2" key="1">
    <citation type="submission" date="2021-03" db="EMBL/GenBank/DDBJ databases">
        <title>novel species isolated from a fishpond in China.</title>
        <authorList>
            <person name="Lu H."/>
            <person name="Cai Z."/>
        </authorList>
    </citation>
    <scope>NUCLEOTIDE SEQUENCE [LARGE SCALE GENOMIC DNA]</scope>
    <source>
        <strain evidence="1 2">YJ13C</strain>
    </source>
</reference>
<dbReference type="RefSeq" id="WP_206586410.1">
    <property type="nucleotide sequence ID" value="NZ_JAFKCU010000002.1"/>
</dbReference>
<dbReference type="InterPro" id="IPR045493">
    <property type="entry name" value="DUF6435"/>
</dbReference>
<dbReference type="NCBIfam" id="NF033487">
    <property type="entry name" value="Lacal_2735_fam"/>
    <property type="match status" value="1"/>
</dbReference>
<dbReference type="Proteomes" id="UP000664480">
    <property type="component" value="Unassembled WGS sequence"/>
</dbReference>
<accession>A0ABS3CF82</accession>